<dbReference type="RefSeq" id="WP_166501939.1">
    <property type="nucleotide sequence ID" value="NZ_CP050124.1"/>
</dbReference>
<evidence type="ECO:0000259" key="2">
    <source>
        <dbReference type="Pfam" id="PF00582"/>
    </source>
</evidence>
<evidence type="ECO:0000313" key="3">
    <source>
        <dbReference type="EMBL" id="QIP38562.1"/>
    </source>
</evidence>
<dbReference type="Gene3D" id="3.40.50.620">
    <property type="entry name" value="HUPs"/>
    <property type="match status" value="2"/>
</dbReference>
<feature type="domain" description="UspA" evidence="2">
    <location>
        <begin position="20"/>
        <end position="115"/>
    </location>
</feature>
<dbReference type="PRINTS" id="PR01438">
    <property type="entry name" value="UNVRSLSTRESS"/>
</dbReference>
<dbReference type="AlphaFoldDB" id="A0A6G9CNX9"/>
<name>A0A6G9CNX9_RHOER</name>
<protein>
    <submittedName>
        <fullName evidence="3">Nucleotide-binding universal stress protein, UspA family</fullName>
    </submittedName>
</protein>
<comment type="similarity">
    <text evidence="1">Belongs to the universal stress protein A family.</text>
</comment>
<organism evidence="3 4">
    <name type="scientific">Rhodococcus erythropolis</name>
    <name type="common">Arthrobacter picolinophilus</name>
    <dbReference type="NCBI Taxonomy" id="1833"/>
    <lineage>
        <taxon>Bacteria</taxon>
        <taxon>Bacillati</taxon>
        <taxon>Actinomycetota</taxon>
        <taxon>Actinomycetes</taxon>
        <taxon>Mycobacteriales</taxon>
        <taxon>Nocardiaceae</taxon>
        <taxon>Rhodococcus</taxon>
        <taxon>Rhodococcus erythropolis group</taxon>
    </lineage>
</organism>
<dbReference type="InterPro" id="IPR006015">
    <property type="entry name" value="Universal_stress_UspA"/>
</dbReference>
<dbReference type="PANTHER" id="PTHR46268:SF6">
    <property type="entry name" value="UNIVERSAL STRESS PROTEIN UP12"/>
    <property type="match status" value="1"/>
</dbReference>
<evidence type="ECO:0000313" key="4">
    <source>
        <dbReference type="Proteomes" id="UP000502345"/>
    </source>
</evidence>
<dbReference type="InterPro" id="IPR014729">
    <property type="entry name" value="Rossmann-like_a/b/a_fold"/>
</dbReference>
<feature type="domain" description="UspA" evidence="2">
    <location>
        <begin position="152"/>
        <end position="279"/>
    </location>
</feature>
<proteinExistence type="inferred from homology"/>
<dbReference type="PANTHER" id="PTHR46268">
    <property type="entry name" value="STRESS RESPONSE PROTEIN NHAX"/>
    <property type="match status" value="1"/>
</dbReference>
<dbReference type="EMBL" id="CP050124">
    <property type="protein sequence ID" value="QIP38562.1"/>
    <property type="molecule type" value="Genomic_DNA"/>
</dbReference>
<gene>
    <name evidence="3" type="ORF">G9444_1318</name>
</gene>
<dbReference type="Proteomes" id="UP000502345">
    <property type="component" value="Chromosome"/>
</dbReference>
<dbReference type="SUPFAM" id="SSF52402">
    <property type="entry name" value="Adenine nucleotide alpha hydrolases-like"/>
    <property type="match status" value="1"/>
</dbReference>
<reference evidence="3 4" key="1">
    <citation type="submission" date="2020-03" db="EMBL/GenBank/DDBJ databases">
        <title>Screen low temperature-resistant strains for efficient degradation of petroleum hydrocarbons under the low temperature.</title>
        <authorList>
            <person name="Wang Y."/>
            <person name="Chen J."/>
        </authorList>
    </citation>
    <scope>NUCLEOTIDE SEQUENCE [LARGE SCALE GENOMIC DNA]</scope>
    <source>
        <strain evidence="3 4">KB1</strain>
    </source>
</reference>
<evidence type="ECO:0000256" key="1">
    <source>
        <dbReference type="ARBA" id="ARBA00008791"/>
    </source>
</evidence>
<dbReference type="Pfam" id="PF00582">
    <property type="entry name" value="Usp"/>
    <property type="match status" value="2"/>
</dbReference>
<sequence length="283" mass="29700">MTSQLSTDVFTSEWSADGAVVVCIDGSPLRTDVITWAAEFAHRHSLRMRIVFVAPNTADPNTGDPNTSASPTGLFMEAIQIAESVSPDLRIRTDLISGENTAILTALTSEAALIVNPLIVTQQDDLTAPVPACSFATVGTSCESQATADLPVVVGLDGSAYSESALAIAFKEAEAASTELVVVHAAPPEAELSRNFAAGHAPQHSTPLTWQLSGWATLYPGVTIRQIEFDGPSVAILEQLSTEARLLVVGRRGRGSFDDTALGTTSSAMIRKAHCPVIVASEA</sequence>
<dbReference type="InterPro" id="IPR006016">
    <property type="entry name" value="UspA"/>
</dbReference>
<accession>A0A6G9CNX9</accession>